<name>A0ABP8BU34_9ACTN</name>
<gene>
    <name evidence="2" type="ORF">GCM10022254_05940</name>
</gene>
<evidence type="ECO:0000313" key="3">
    <source>
        <dbReference type="Proteomes" id="UP001501710"/>
    </source>
</evidence>
<evidence type="ECO:0000259" key="1">
    <source>
        <dbReference type="Pfam" id="PF14028"/>
    </source>
</evidence>
<protein>
    <recommendedName>
        <fullName evidence="1">Thiopeptide-type bacteriocin biosynthesis domain-containing protein</fullName>
    </recommendedName>
</protein>
<dbReference type="Pfam" id="PF14028">
    <property type="entry name" value="Lant_dehydr_C"/>
    <property type="match status" value="1"/>
</dbReference>
<feature type="domain" description="Thiopeptide-type bacteriocin biosynthesis" evidence="1">
    <location>
        <begin position="2"/>
        <end position="197"/>
    </location>
</feature>
<dbReference type="InterPro" id="IPR023809">
    <property type="entry name" value="Thiopep_bacteriocin_synth_dom"/>
</dbReference>
<dbReference type="Proteomes" id="UP001501710">
    <property type="component" value="Unassembled WGS sequence"/>
</dbReference>
<comment type="caution">
    <text evidence="2">The sequence shown here is derived from an EMBL/GenBank/DDBJ whole genome shotgun (WGS) entry which is preliminary data.</text>
</comment>
<keyword evidence="3" id="KW-1185">Reference proteome</keyword>
<accession>A0ABP8BU34</accession>
<proteinExistence type="predicted"/>
<dbReference type="NCBIfam" id="TIGR03891">
    <property type="entry name" value="thiopep_ocin"/>
    <property type="match status" value="1"/>
</dbReference>
<evidence type="ECO:0000313" key="2">
    <source>
        <dbReference type="EMBL" id="GAA4225016.1"/>
    </source>
</evidence>
<dbReference type="EMBL" id="BAABAS010000003">
    <property type="protein sequence ID" value="GAA4225016.1"/>
    <property type="molecule type" value="Genomic_DNA"/>
</dbReference>
<sequence>MRIRTSDATEYGRCVGALGLMAAWLRSTGVLRHLELDTYYPEAGRYGTGTVLAAAEKVFAVDSRAAILQLQVPKTAARPTALVAASFVDIVRGFAGTDGMRWLLDRAHTDEPAPVSREDRHQVLALTAPDAIRALPDGGNLAAAWAERREALGAYHAALTVDQDSDAVLASLLHMHHIRVVGLDHESERRCRRLARAVALAARHREGGCL</sequence>
<reference evidence="3" key="1">
    <citation type="journal article" date="2019" name="Int. J. Syst. Evol. Microbiol.">
        <title>The Global Catalogue of Microorganisms (GCM) 10K type strain sequencing project: providing services to taxonomists for standard genome sequencing and annotation.</title>
        <authorList>
            <consortium name="The Broad Institute Genomics Platform"/>
            <consortium name="The Broad Institute Genome Sequencing Center for Infectious Disease"/>
            <person name="Wu L."/>
            <person name="Ma J."/>
        </authorList>
    </citation>
    <scope>NUCLEOTIDE SEQUENCE [LARGE SCALE GENOMIC DNA]</scope>
    <source>
        <strain evidence="3">JCM 17440</strain>
    </source>
</reference>
<organism evidence="2 3">
    <name type="scientific">Actinomadura meridiana</name>
    <dbReference type="NCBI Taxonomy" id="559626"/>
    <lineage>
        <taxon>Bacteria</taxon>
        <taxon>Bacillati</taxon>
        <taxon>Actinomycetota</taxon>
        <taxon>Actinomycetes</taxon>
        <taxon>Streptosporangiales</taxon>
        <taxon>Thermomonosporaceae</taxon>
        <taxon>Actinomadura</taxon>
    </lineage>
</organism>